<reference evidence="4" key="1">
    <citation type="submission" date="2016-10" db="EMBL/GenBank/DDBJ databases">
        <authorList>
            <person name="Varghese N."/>
            <person name="Submissions S."/>
        </authorList>
    </citation>
    <scope>NUCLEOTIDE SEQUENCE [LARGE SCALE GENOMIC DNA]</scope>
    <source>
        <strain evidence="4">GAS106B</strain>
    </source>
</reference>
<accession>A0A1H1IPS4</accession>
<proteinExistence type="predicted"/>
<dbReference type="PANTHER" id="PTHR35936:SF17">
    <property type="entry name" value="ARGININE-BINDING EXTRACELLULAR PROTEIN ARTP"/>
    <property type="match status" value="1"/>
</dbReference>
<dbReference type="Pfam" id="PF00497">
    <property type="entry name" value="SBP_bac_3"/>
    <property type="match status" value="1"/>
</dbReference>
<keyword evidence="4" id="KW-1185">Reference proteome</keyword>
<keyword evidence="1" id="KW-0732">Signal</keyword>
<organism evidence="3 4">
    <name type="scientific">Paraburkholderia fungorum</name>
    <dbReference type="NCBI Taxonomy" id="134537"/>
    <lineage>
        <taxon>Bacteria</taxon>
        <taxon>Pseudomonadati</taxon>
        <taxon>Pseudomonadota</taxon>
        <taxon>Betaproteobacteria</taxon>
        <taxon>Burkholderiales</taxon>
        <taxon>Burkholderiaceae</taxon>
        <taxon>Paraburkholderia</taxon>
    </lineage>
</organism>
<dbReference type="Proteomes" id="UP000183487">
    <property type="component" value="Unassembled WGS sequence"/>
</dbReference>
<evidence type="ECO:0000256" key="1">
    <source>
        <dbReference type="ARBA" id="ARBA00022729"/>
    </source>
</evidence>
<dbReference type="CDD" id="cd13530">
    <property type="entry name" value="PBP2_peptides_like"/>
    <property type="match status" value="1"/>
</dbReference>
<protein>
    <submittedName>
        <fullName evidence="3">Amino acid ABC transporter substrate-binding protein, PAAT family</fullName>
    </submittedName>
</protein>
<dbReference type="PANTHER" id="PTHR35936">
    <property type="entry name" value="MEMBRANE-BOUND LYTIC MUREIN TRANSGLYCOSYLASE F"/>
    <property type="match status" value="1"/>
</dbReference>
<dbReference type="NCBIfam" id="TIGR01409">
    <property type="entry name" value="TAT_signal_seq"/>
    <property type="match status" value="1"/>
</dbReference>
<evidence type="ECO:0000313" key="3">
    <source>
        <dbReference type="EMBL" id="SDR39619.1"/>
    </source>
</evidence>
<gene>
    <name evidence="3" type="ORF">SAMN05443245_5466</name>
</gene>
<dbReference type="Gene3D" id="3.40.190.10">
    <property type="entry name" value="Periplasmic binding protein-like II"/>
    <property type="match status" value="2"/>
</dbReference>
<dbReference type="InterPro" id="IPR019546">
    <property type="entry name" value="TAT_signal_bac_arc"/>
</dbReference>
<evidence type="ECO:0000313" key="4">
    <source>
        <dbReference type="Proteomes" id="UP000183487"/>
    </source>
</evidence>
<dbReference type="InterPro" id="IPR006311">
    <property type="entry name" value="TAT_signal"/>
</dbReference>
<dbReference type="AlphaFoldDB" id="A0A1H1IPS4"/>
<dbReference type="PROSITE" id="PS51318">
    <property type="entry name" value="TAT"/>
    <property type="match status" value="1"/>
</dbReference>
<dbReference type="SUPFAM" id="SSF53850">
    <property type="entry name" value="Periplasmic binding protein-like II"/>
    <property type="match status" value="1"/>
</dbReference>
<name>A0A1H1IPS4_9BURK</name>
<evidence type="ECO:0000259" key="2">
    <source>
        <dbReference type="SMART" id="SM00062"/>
    </source>
</evidence>
<dbReference type="EMBL" id="FNKP01000002">
    <property type="protein sequence ID" value="SDR39619.1"/>
    <property type="molecule type" value="Genomic_DNA"/>
</dbReference>
<sequence length="325" mass="35174">MFDEFFNNAPDAAKPSRRSFLKTAGCGVLTGVGASLLGQSAWAASPASPIKTVRPGYLTAACLGDMPIASVRDGKLVGTDFEMLQLIAERLQLKIDVQQMSFSAVIEAVKSGRVDWFGGNFAWTPIRAKLLLLTNPVFYTGAYVIMRQGQTSKSSLTIADLSGHTIGTATGYSVVPDMKRVPGIVDVKLYDGSDSCLRDVVAGRLDFAVLDAPTVDYMIQQNPSWGLKQIPIAFDASYPSLTGKFASIWGVSPDKKDLFDGINEGISWLWRTNQIKPILAKYGITNPDYLVPLPTDPRLGVDRDAKGALIGPFAHESRDFSKAFA</sequence>
<dbReference type="SMART" id="SM00062">
    <property type="entry name" value="PBPb"/>
    <property type="match status" value="1"/>
</dbReference>
<feature type="domain" description="Solute-binding protein family 3/N-terminal" evidence="2">
    <location>
        <begin position="57"/>
        <end position="286"/>
    </location>
</feature>
<dbReference type="InterPro" id="IPR001638">
    <property type="entry name" value="Solute-binding_3/MltF_N"/>
</dbReference>